<keyword evidence="4" id="KW-1185">Reference proteome</keyword>
<evidence type="ECO:0000313" key="4">
    <source>
        <dbReference type="Proteomes" id="UP000001542"/>
    </source>
</evidence>
<gene>
    <name evidence="3" type="ORF">TVAG_031550</name>
</gene>
<reference evidence="3" key="1">
    <citation type="submission" date="2006-10" db="EMBL/GenBank/DDBJ databases">
        <authorList>
            <person name="Amadeo P."/>
            <person name="Zhao Q."/>
            <person name="Wortman J."/>
            <person name="Fraser-Liggett C."/>
            <person name="Carlton J."/>
        </authorList>
    </citation>
    <scope>NUCLEOTIDE SEQUENCE</scope>
    <source>
        <strain evidence="3">G3</strain>
    </source>
</reference>
<dbReference type="VEuPathDB" id="TrichDB:TVAG_031550"/>
<feature type="compositionally biased region" description="Acidic residues" evidence="1">
    <location>
        <begin position="1859"/>
        <end position="1870"/>
    </location>
</feature>
<evidence type="ECO:0008006" key="5">
    <source>
        <dbReference type="Google" id="ProtNLM"/>
    </source>
</evidence>
<dbReference type="VEuPathDB" id="TrichDB:TVAGG3_0756030"/>
<name>A2FKV7_TRIV3</name>
<sequence length="1870" mass="209988">MGKNSQECVSEQYTTLGNATERTFSMECPVPSDATGTIQVTFFGLDSMGSKLGLQKLDLTVKSQISYSTLEKPTATTFSNDESLSFKFNINDNSNGYVKIIVDDTERENPEFRAEGKTSVEFPYSLTVNSANKLEYSSGKQHTLVAKFYDGYGNKADQDFSFSFYVLNTPIFSTVDITSKQVEPGQSHNFVLNVRDYDKGKMLYGMVKIGDSWRSVGSIQSNGDLIQIPCTLEITKTGKYTYPICVSSNQNVAQASNKERTQEVEQEFVVTQLPRLQLTVTGYDEKIFNKTESIPLQLEIFDDGHGTISYTLGSKSISLPDADTKYEVPSGKTSVTKTVNIPLSGIDVYYRASAFTIDVIVTDDTGTTSEKKSYSFNIKNAPKLISATPNKYQFKDTESDIIIYTTIEDIDYPKPLTLLVQEGSSSPKLFDMQNPKRQPTYINSQVTFTTPSISISSPNGANIPITVWVEDDLDEGYDSRFGESNKITFYVNKSSTPYVRSASFPNDNNFRKDADFYLRATVMDDTNGRLMITVDGNELPVHVPYSSVEGVANVDTSFSLKGVPVGDDHKMVVMAVDEFGFYASSPKYTRSFSFNAKEPMELSNMRLSKETAENDDTVTVSGHVKDPAGKTSVYIIQKIDETSPVTLGSVTLSGGESDFTYNLKNLNNFLSGEHNISIIASYYDPLSPYKSIAYSEPYVLKLTLSNDPEFVVSWPSDLLTAYSTVKFTSTVTKQDLALKYTFTVKNISTGATKTILQDTTFSKDVTKEFTYNTELFIGKAEFAVTATTTAGKYITQKFICVIKDRFVFKTSSTEIYGSKKYTTPGGKVEIGFEYWRYYHESYTSKYYLYYELNGVVNYKSFTKQYKGLNSEFLEFTVPDATPSGKHQLTYWIQEYVGDYNSNIPTAVSDKETFALPVTKQASLLPQWPSDSDQSSTESFIVKITVTDDSYGTLYFQLDDVTTPFDSMPYKQSDVGKQLTKSLTLTTAKYGKHKVYVYAIDEYGERSLPCDDYDVFVRNTPQILDVEFSDSYTLIGDQAWFDAKLTDKDQGKKIYWFAIMNGNKYRLDEDDPTISVGSSQSISKYIQIPENAQTGTFTITIYCSDIKTGDLPSNMNNAESNHVELSHKITFRPEAVINSINKYEFSDGDQCIIYGVIKGDGDVKVTPYIGGKSFKNDAKTISCTSQFKQFSISFTVSKSIANYNTYGQTVYVSLLGVNNVASNPYRISYDTKSVVYKNKPVINSVTLDTEDIVIGQTVSITISYDDIDTTKYVFFYAYLDKGNTPQLIGKTDGYYSTGRTGQSVKDLNFKVSTTFGDHKLYVIASDRDHFDEVVSTLDNSEPLEKSIYVTYAPQMLVTKLTEKEYFTPDQLIEFSVDAMDDKTANVNVYIDDSSEPAQVVEFVSNNQQLNKNIKVDISSLKYSNNKQHHIQLAIVDDNKKPGQPFDFYFYVRTKPVIREVIAEKNVALRDDFINIKVKYFDADDGKELYFFYRIEGESDKYKERFTSHNTENTLSTQVRIEKSIPKGQKKVYCYITDDQNFKSEEVPFDLLITDSPVLSLTTPSNTVYQDGESISFSGEIESQYDVTLHFKIDEVELETTQKVQIKSNPQKFDAKVPLPAQFVYGDYTLYVYGVDANGILTTIKLFKFQVRNAPKISEVKLSTNQTFPGKTLSISGLVKDNDIGNSIDIKYSLDDAPDVKVQTLLSDATEQKFFFEITLAEKIAFGEHKVVVYAIDDDNYKSEEINLLFKVYDPSKPIEEQEDNKQDSNNTTGKKKTNATLIALVVVFSCVLIALVIVAVILWKKKSGSRATNNAPSSDQEDDLQVAEETMTNTTTTQQEVATTDNPLFVEDNSDPFKDEFEEESIDSVNA</sequence>
<dbReference type="InParanoid" id="A2FKV7"/>
<accession>A2FKV7</accession>
<reference evidence="3" key="2">
    <citation type="journal article" date="2007" name="Science">
        <title>Draft genome sequence of the sexually transmitted pathogen Trichomonas vaginalis.</title>
        <authorList>
            <person name="Carlton J.M."/>
            <person name="Hirt R.P."/>
            <person name="Silva J.C."/>
            <person name="Delcher A.L."/>
            <person name="Schatz M."/>
            <person name="Zhao Q."/>
            <person name="Wortman J.R."/>
            <person name="Bidwell S.L."/>
            <person name="Alsmark U.C.M."/>
            <person name="Besteiro S."/>
            <person name="Sicheritz-Ponten T."/>
            <person name="Noel C.J."/>
            <person name="Dacks J.B."/>
            <person name="Foster P.G."/>
            <person name="Simillion C."/>
            <person name="Van de Peer Y."/>
            <person name="Miranda-Saavedra D."/>
            <person name="Barton G.J."/>
            <person name="Westrop G.D."/>
            <person name="Mueller S."/>
            <person name="Dessi D."/>
            <person name="Fiori P.L."/>
            <person name="Ren Q."/>
            <person name="Paulsen I."/>
            <person name="Zhang H."/>
            <person name="Bastida-Corcuera F.D."/>
            <person name="Simoes-Barbosa A."/>
            <person name="Brown M.T."/>
            <person name="Hayes R.D."/>
            <person name="Mukherjee M."/>
            <person name="Okumura C.Y."/>
            <person name="Schneider R."/>
            <person name="Smith A.J."/>
            <person name="Vanacova S."/>
            <person name="Villalvazo M."/>
            <person name="Haas B.J."/>
            <person name="Pertea M."/>
            <person name="Feldblyum T.V."/>
            <person name="Utterback T.R."/>
            <person name="Shu C.L."/>
            <person name="Osoegawa K."/>
            <person name="de Jong P.J."/>
            <person name="Hrdy I."/>
            <person name="Horvathova L."/>
            <person name="Zubacova Z."/>
            <person name="Dolezal P."/>
            <person name="Malik S.B."/>
            <person name="Logsdon J.M. Jr."/>
            <person name="Henze K."/>
            <person name="Gupta A."/>
            <person name="Wang C.C."/>
            <person name="Dunne R.L."/>
            <person name="Upcroft J.A."/>
            <person name="Upcroft P."/>
            <person name="White O."/>
            <person name="Salzberg S.L."/>
            <person name="Tang P."/>
            <person name="Chiu C.-H."/>
            <person name="Lee Y.-S."/>
            <person name="Embley T.M."/>
            <person name="Coombs G.H."/>
            <person name="Mottram J.C."/>
            <person name="Tachezy J."/>
            <person name="Fraser-Liggett C.M."/>
            <person name="Johnson P.J."/>
        </authorList>
    </citation>
    <scope>NUCLEOTIDE SEQUENCE [LARGE SCALE GENOMIC DNA]</scope>
    <source>
        <strain evidence="3">G3</strain>
    </source>
</reference>
<dbReference type="PANTHER" id="PTHR46155:SF1">
    <property type="entry name" value="BIFUNCTIONAL INHIBITOR_LIPID-TRANSFER PROTEIN_SEED STORAGE 2S ALBUMIN SUPERFAMILY PROTEIN"/>
    <property type="match status" value="1"/>
</dbReference>
<dbReference type="Proteomes" id="UP000001542">
    <property type="component" value="Unassembled WGS sequence"/>
</dbReference>
<organism evidence="3 4">
    <name type="scientific">Trichomonas vaginalis (strain ATCC PRA-98 / G3)</name>
    <dbReference type="NCBI Taxonomy" id="412133"/>
    <lineage>
        <taxon>Eukaryota</taxon>
        <taxon>Metamonada</taxon>
        <taxon>Parabasalia</taxon>
        <taxon>Trichomonadida</taxon>
        <taxon>Trichomonadidae</taxon>
        <taxon>Trichomonas</taxon>
    </lineage>
</organism>
<keyword evidence="2" id="KW-0812">Transmembrane</keyword>
<keyword evidence="2" id="KW-0472">Membrane</keyword>
<evidence type="ECO:0000256" key="1">
    <source>
        <dbReference type="SAM" id="MobiDB-lite"/>
    </source>
</evidence>
<dbReference type="PANTHER" id="PTHR46155">
    <property type="entry name" value="BIFUNCTIONAL INHIBITOR/LIPID-TRANSFER PROTEIN/SEED STORAGE 2S ALBUMIN SUPERFAMILY PROTEIN"/>
    <property type="match status" value="1"/>
</dbReference>
<dbReference type="EMBL" id="DS113856">
    <property type="protein sequence ID" value="EAX94467.1"/>
    <property type="molecule type" value="Genomic_DNA"/>
</dbReference>
<dbReference type="KEGG" id="tva:4752200"/>
<feature type="compositionally biased region" description="Low complexity" evidence="1">
    <location>
        <begin position="1826"/>
        <end position="1843"/>
    </location>
</feature>
<evidence type="ECO:0000313" key="3">
    <source>
        <dbReference type="EMBL" id="EAX94467.1"/>
    </source>
</evidence>
<dbReference type="RefSeq" id="XP_001307397.1">
    <property type="nucleotide sequence ID" value="XM_001307396.1"/>
</dbReference>
<protein>
    <recommendedName>
        <fullName evidence="5">Bap-like</fullName>
    </recommendedName>
</protein>
<feature type="compositionally biased region" description="Polar residues" evidence="1">
    <location>
        <begin position="1808"/>
        <end position="1817"/>
    </location>
</feature>
<feature type="region of interest" description="Disordered" evidence="1">
    <location>
        <begin position="1808"/>
        <end position="1870"/>
    </location>
</feature>
<evidence type="ECO:0000256" key="2">
    <source>
        <dbReference type="SAM" id="Phobius"/>
    </source>
</evidence>
<proteinExistence type="predicted"/>
<keyword evidence="2" id="KW-1133">Transmembrane helix</keyword>
<feature type="transmembrane region" description="Helical" evidence="2">
    <location>
        <begin position="1780"/>
        <end position="1802"/>
    </location>
</feature>